<evidence type="ECO:0000256" key="2">
    <source>
        <dbReference type="ARBA" id="ARBA00022448"/>
    </source>
</evidence>
<keyword evidence="3" id="KW-1003">Cell membrane</keyword>
<reference evidence="9" key="1">
    <citation type="submission" date="2021-03" db="EMBL/GenBank/DDBJ databases">
        <authorList>
            <person name="Kanchanasin P."/>
            <person name="Saeng-In P."/>
            <person name="Phongsopitanun W."/>
            <person name="Yuki M."/>
            <person name="Kudo T."/>
            <person name="Ohkuma M."/>
            <person name="Tanasupawat S."/>
        </authorList>
    </citation>
    <scope>NUCLEOTIDE SEQUENCE</scope>
    <source>
        <strain evidence="9">GKU 128</strain>
    </source>
</reference>
<feature type="transmembrane region" description="Helical" evidence="7">
    <location>
        <begin position="242"/>
        <end position="262"/>
    </location>
</feature>
<feature type="transmembrane region" description="Helical" evidence="7">
    <location>
        <begin position="21"/>
        <end position="42"/>
    </location>
</feature>
<feature type="transmembrane region" description="Helical" evidence="7">
    <location>
        <begin position="89"/>
        <end position="109"/>
    </location>
</feature>
<feature type="transmembrane region" description="Helical" evidence="7">
    <location>
        <begin position="283"/>
        <end position="303"/>
    </location>
</feature>
<dbReference type="RefSeq" id="WP_208256192.1">
    <property type="nucleotide sequence ID" value="NZ_JAGEOJ010000006.1"/>
</dbReference>
<dbReference type="AlphaFoldDB" id="A0A939PF10"/>
<dbReference type="PANTHER" id="PTHR42718:SF49">
    <property type="entry name" value="EXPORT PROTEIN"/>
    <property type="match status" value="1"/>
</dbReference>
<dbReference type="InterPro" id="IPR004638">
    <property type="entry name" value="EmrB-like"/>
</dbReference>
<proteinExistence type="predicted"/>
<evidence type="ECO:0000256" key="1">
    <source>
        <dbReference type="ARBA" id="ARBA00004651"/>
    </source>
</evidence>
<protein>
    <submittedName>
        <fullName evidence="9">MFS transporter</fullName>
    </submittedName>
</protein>
<feature type="transmembrane region" description="Helical" evidence="7">
    <location>
        <begin position="178"/>
        <end position="198"/>
    </location>
</feature>
<dbReference type="Pfam" id="PF07690">
    <property type="entry name" value="MFS_1"/>
    <property type="match status" value="1"/>
</dbReference>
<dbReference type="PROSITE" id="PS50850">
    <property type="entry name" value="MFS"/>
    <property type="match status" value="1"/>
</dbReference>
<dbReference type="InterPro" id="IPR020846">
    <property type="entry name" value="MFS_dom"/>
</dbReference>
<feature type="transmembrane region" description="Helical" evidence="7">
    <location>
        <begin position="62"/>
        <end position="82"/>
    </location>
</feature>
<dbReference type="PRINTS" id="PR01036">
    <property type="entry name" value="TCRTETB"/>
</dbReference>
<comment type="subcellular location">
    <subcellularLocation>
        <location evidence="1">Cell membrane</location>
        <topology evidence="1">Multi-pass membrane protein</topology>
    </subcellularLocation>
</comment>
<keyword evidence="4 7" id="KW-0812">Transmembrane</keyword>
<dbReference type="InterPro" id="IPR011701">
    <property type="entry name" value="MFS"/>
</dbReference>
<keyword evidence="5 7" id="KW-1133">Transmembrane helix</keyword>
<keyword evidence="2" id="KW-0813">Transport</keyword>
<evidence type="ECO:0000256" key="5">
    <source>
        <dbReference type="ARBA" id="ARBA00022989"/>
    </source>
</evidence>
<evidence type="ECO:0000313" key="9">
    <source>
        <dbReference type="EMBL" id="MBO2448514.1"/>
    </source>
</evidence>
<feature type="transmembrane region" description="Helical" evidence="7">
    <location>
        <begin position="210"/>
        <end position="230"/>
    </location>
</feature>
<dbReference type="EMBL" id="JAGEOJ010000006">
    <property type="protein sequence ID" value="MBO2448514.1"/>
    <property type="molecule type" value="Genomic_DNA"/>
</dbReference>
<feature type="transmembrane region" description="Helical" evidence="7">
    <location>
        <begin position="488"/>
        <end position="508"/>
    </location>
</feature>
<feature type="transmembrane region" description="Helical" evidence="7">
    <location>
        <begin position="149"/>
        <end position="172"/>
    </location>
</feature>
<keyword evidence="10" id="KW-1185">Reference proteome</keyword>
<dbReference type="GO" id="GO:0005886">
    <property type="term" value="C:plasma membrane"/>
    <property type="evidence" value="ECO:0007669"/>
    <property type="project" value="UniProtKB-SubCell"/>
</dbReference>
<feature type="transmembrane region" description="Helical" evidence="7">
    <location>
        <begin position="115"/>
        <end position="137"/>
    </location>
</feature>
<evidence type="ECO:0000256" key="4">
    <source>
        <dbReference type="ARBA" id="ARBA00022692"/>
    </source>
</evidence>
<dbReference type="NCBIfam" id="TIGR00711">
    <property type="entry name" value="efflux_EmrB"/>
    <property type="match status" value="1"/>
</dbReference>
<evidence type="ECO:0000256" key="6">
    <source>
        <dbReference type="ARBA" id="ARBA00023136"/>
    </source>
</evidence>
<dbReference type="InterPro" id="IPR036259">
    <property type="entry name" value="MFS_trans_sf"/>
</dbReference>
<feature type="transmembrane region" description="Helical" evidence="7">
    <location>
        <begin position="402"/>
        <end position="427"/>
    </location>
</feature>
<evidence type="ECO:0000313" key="10">
    <source>
        <dbReference type="Proteomes" id="UP000669179"/>
    </source>
</evidence>
<evidence type="ECO:0000256" key="3">
    <source>
        <dbReference type="ARBA" id="ARBA00022475"/>
    </source>
</evidence>
<dbReference type="PANTHER" id="PTHR42718">
    <property type="entry name" value="MAJOR FACILITATOR SUPERFAMILY MULTIDRUG TRANSPORTER MFSC"/>
    <property type="match status" value="1"/>
</dbReference>
<comment type="caution">
    <text evidence="9">The sequence shown here is derived from an EMBL/GenBank/DDBJ whole genome shotgun (WGS) entry which is preliminary data.</text>
</comment>
<organism evidence="9 10">
    <name type="scientific">Actinomadura barringtoniae</name>
    <dbReference type="NCBI Taxonomy" id="1427535"/>
    <lineage>
        <taxon>Bacteria</taxon>
        <taxon>Bacillati</taxon>
        <taxon>Actinomycetota</taxon>
        <taxon>Actinomycetes</taxon>
        <taxon>Streptosporangiales</taxon>
        <taxon>Thermomonosporaceae</taxon>
        <taxon>Actinomadura</taxon>
    </lineage>
</organism>
<dbReference type="CDD" id="cd17321">
    <property type="entry name" value="MFS_MMR_MDR_like"/>
    <property type="match status" value="1"/>
</dbReference>
<dbReference type="Gene3D" id="1.20.1250.20">
    <property type="entry name" value="MFS general substrate transporter like domains"/>
    <property type="match status" value="1"/>
</dbReference>
<accession>A0A939PF10</accession>
<dbReference type="GO" id="GO:0022857">
    <property type="term" value="F:transmembrane transporter activity"/>
    <property type="evidence" value="ECO:0007669"/>
    <property type="project" value="InterPro"/>
</dbReference>
<evidence type="ECO:0000259" key="8">
    <source>
        <dbReference type="PROSITE" id="PS50850"/>
    </source>
</evidence>
<keyword evidence="6 7" id="KW-0472">Membrane</keyword>
<dbReference type="Gene3D" id="1.20.1720.10">
    <property type="entry name" value="Multidrug resistance protein D"/>
    <property type="match status" value="1"/>
</dbReference>
<dbReference type="SUPFAM" id="SSF103473">
    <property type="entry name" value="MFS general substrate transporter"/>
    <property type="match status" value="1"/>
</dbReference>
<feature type="transmembrane region" description="Helical" evidence="7">
    <location>
        <begin position="341"/>
        <end position="362"/>
    </location>
</feature>
<name>A0A939PF10_9ACTN</name>
<gene>
    <name evidence="9" type="ORF">J4573_15535</name>
</gene>
<feature type="domain" description="Major facilitator superfamily (MFS) profile" evidence="8">
    <location>
        <begin position="24"/>
        <end position="512"/>
    </location>
</feature>
<feature type="transmembrane region" description="Helical" evidence="7">
    <location>
        <begin position="309"/>
        <end position="329"/>
    </location>
</feature>
<feature type="transmembrane region" description="Helical" evidence="7">
    <location>
        <begin position="368"/>
        <end position="390"/>
    </location>
</feature>
<dbReference type="Proteomes" id="UP000669179">
    <property type="component" value="Unassembled WGS sequence"/>
</dbReference>
<evidence type="ECO:0000256" key="7">
    <source>
        <dbReference type="SAM" id="Phobius"/>
    </source>
</evidence>
<sequence length="514" mass="53175">MTVQKPVADAVGAENGGEQAGWWPLVAIVTAVSMLMMSATIVTVALPDIQRDLGADLTDLQWVVNSFTLATAVFQLTAGSLGDRVGRRLMFLIGVAGFGLASLACGLAQSPGVLIWARAAQGIAGAIMFATTLALVAQVYDGRMRGLAFGVRGAAAGVAVALGPLLGGALVAGIDWRWVFYVNIPFAIVTLLIGWLKLPREEELRQGKSLDVGGLVTLTASLILLMVGLLRGEDYGWSSARVIAMFAGAVVFMAAFIVVEAVHKEPMLDLSLFRSRSFSGTQLSTVATHGSFFALLVYLSLYFQNQLDYSAFKTGLCFLAVNIPILLAGPAAGAFMDRLPTWLLPTAGLALVGAGLVVMHGLTVGSSWTHLAPGMIIAGFGLGMALPAIGSLSMEVADGPRLGMAAGVNNTVSQTAMAMGIAIYGAILGRRVTHTMGRDLAGRHLPVHDLAGAASGGQIKAVAAHLPAGLRGPVISAAEHGVVNGLNVLFFVAAGVALTGAALSVILIRTPGRR</sequence>